<dbReference type="CDD" id="cd06260">
    <property type="entry name" value="DUF820-like"/>
    <property type="match status" value="1"/>
</dbReference>
<comment type="caution">
    <text evidence="2">The sequence shown here is derived from an EMBL/GenBank/DDBJ whole genome shotgun (WGS) entry which is preliminary data.</text>
</comment>
<dbReference type="RefSeq" id="WP_008278869.1">
    <property type="nucleotide sequence ID" value="NZ_AAXW01000113.1"/>
</dbReference>
<dbReference type="EMBL" id="AAXW01000113">
    <property type="protein sequence ID" value="EAZ88048.1"/>
    <property type="molecule type" value="Genomic_DNA"/>
</dbReference>
<keyword evidence="3" id="KW-1185">Reference proteome</keyword>
<proteinExistence type="predicted"/>
<accession>A3IZQ5</accession>
<dbReference type="PANTHER" id="PTHR34107:SF2">
    <property type="entry name" value="SLL0888 PROTEIN"/>
    <property type="match status" value="1"/>
</dbReference>
<evidence type="ECO:0000313" key="3">
    <source>
        <dbReference type="Proteomes" id="UP000003781"/>
    </source>
</evidence>
<dbReference type="InterPro" id="IPR011335">
    <property type="entry name" value="Restrct_endonuc-II-like"/>
</dbReference>
<protein>
    <recommendedName>
        <fullName evidence="1">Putative restriction endonuclease domain-containing protein</fullName>
    </recommendedName>
</protein>
<dbReference type="Pfam" id="PF05685">
    <property type="entry name" value="Uma2"/>
    <property type="match status" value="1"/>
</dbReference>
<dbReference type="Gene3D" id="3.90.1570.10">
    <property type="entry name" value="tt1808, chain A"/>
    <property type="match status" value="1"/>
</dbReference>
<dbReference type="InterPro" id="IPR012296">
    <property type="entry name" value="Nuclease_put_TT1808"/>
</dbReference>
<sequence>MMIQTITKPITFNEFVEWKPDAGNYELYNGVIKEMQPRGKHEEIIGFLAIELTLEFRRLNLPYFIPKQALVKVADKETAYSPDVLIVNKNNLAKESLWEKYSTVQHNESIPLVVEIVSSNWRDDYLSKVRDYEEIGIKEYWIVDYLGLGGRRYIGNPKQP</sequence>
<name>A3IZQ5_9CHRO</name>
<evidence type="ECO:0000259" key="1">
    <source>
        <dbReference type="Pfam" id="PF05685"/>
    </source>
</evidence>
<gene>
    <name evidence="2" type="ORF">CY0110_15335</name>
</gene>
<reference evidence="2 3" key="1">
    <citation type="submission" date="2007-03" db="EMBL/GenBank/DDBJ databases">
        <authorList>
            <person name="Stal L."/>
            <person name="Ferriera S."/>
            <person name="Johnson J."/>
            <person name="Kravitz S."/>
            <person name="Beeson K."/>
            <person name="Sutton G."/>
            <person name="Rogers Y.-H."/>
            <person name="Friedman R."/>
            <person name="Frazier M."/>
            <person name="Venter J.C."/>
        </authorList>
    </citation>
    <scope>NUCLEOTIDE SEQUENCE [LARGE SCALE GENOMIC DNA]</scope>
    <source>
        <strain evidence="2 3">CCY0110</strain>
    </source>
</reference>
<dbReference type="eggNOG" id="COG4636">
    <property type="taxonomic scope" value="Bacteria"/>
</dbReference>
<dbReference type="PANTHER" id="PTHR34107">
    <property type="entry name" value="SLL0198 PROTEIN-RELATED"/>
    <property type="match status" value="1"/>
</dbReference>
<feature type="domain" description="Putative restriction endonuclease" evidence="1">
    <location>
        <begin position="13"/>
        <end position="145"/>
    </location>
</feature>
<organism evidence="2 3">
    <name type="scientific">Crocosphaera chwakensis CCY0110</name>
    <dbReference type="NCBI Taxonomy" id="391612"/>
    <lineage>
        <taxon>Bacteria</taxon>
        <taxon>Bacillati</taxon>
        <taxon>Cyanobacteriota</taxon>
        <taxon>Cyanophyceae</taxon>
        <taxon>Oscillatoriophycideae</taxon>
        <taxon>Chroococcales</taxon>
        <taxon>Aphanothecaceae</taxon>
        <taxon>Crocosphaera</taxon>
        <taxon>Crocosphaera chwakensis</taxon>
    </lineage>
</organism>
<evidence type="ECO:0000313" key="2">
    <source>
        <dbReference type="EMBL" id="EAZ88048.1"/>
    </source>
</evidence>
<dbReference type="AlphaFoldDB" id="A3IZQ5"/>
<dbReference type="InterPro" id="IPR008538">
    <property type="entry name" value="Uma2"/>
</dbReference>
<dbReference type="SUPFAM" id="SSF52980">
    <property type="entry name" value="Restriction endonuclease-like"/>
    <property type="match status" value="1"/>
</dbReference>
<feature type="non-terminal residue" evidence="2">
    <location>
        <position position="160"/>
    </location>
</feature>
<dbReference type="Proteomes" id="UP000003781">
    <property type="component" value="Unassembled WGS sequence"/>
</dbReference>